<comment type="similarity">
    <text evidence="1">Belongs to the enoyl-CoA hydratase/isomerase family.</text>
</comment>
<dbReference type="Proteomes" id="UP000193710">
    <property type="component" value="Unassembled WGS sequence"/>
</dbReference>
<keyword evidence="5" id="KW-1185">Reference proteome</keyword>
<reference evidence="4 5" key="3">
    <citation type="submission" date="2016-01" db="EMBL/GenBank/DDBJ databases">
        <title>The new phylogeny of the genus Mycobacterium.</title>
        <authorList>
            <person name="Tarcisio F."/>
            <person name="Conor M."/>
            <person name="Antonella G."/>
            <person name="Elisabetta G."/>
            <person name="Giulia F.S."/>
            <person name="Sara T."/>
            <person name="Anna F."/>
            <person name="Clotilde B."/>
            <person name="Roberto B."/>
            <person name="Veronica D.S."/>
            <person name="Fabio R."/>
            <person name="Monica P."/>
            <person name="Olivier J."/>
            <person name="Enrico T."/>
            <person name="Nicola S."/>
        </authorList>
    </citation>
    <scope>NUCLEOTIDE SEQUENCE [LARGE SCALE GENOMIC DNA]</scope>
    <source>
        <strain evidence="4 5">DSM 44626</strain>
    </source>
</reference>
<reference evidence="3" key="1">
    <citation type="journal article" date="2014" name="Genome Announc.">
        <title>Draft Genome Sequence of Mycobacterium triplex DSM 44626.</title>
        <authorList>
            <person name="Sassi M."/>
            <person name="Croce O."/>
            <person name="Robert C."/>
            <person name="Raoult D."/>
            <person name="Drancourt M."/>
        </authorList>
    </citation>
    <scope>NUCLEOTIDE SEQUENCE [LARGE SCALE GENOMIC DNA]</scope>
    <source>
        <strain evidence="3">DSM 44626</strain>
    </source>
</reference>
<dbReference type="InterPro" id="IPR029069">
    <property type="entry name" value="HotDog_dom_sf"/>
</dbReference>
<dbReference type="SUPFAM" id="SSF54637">
    <property type="entry name" value="Thioesterase/thiol ester dehydrase-isomerase"/>
    <property type="match status" value="1"/>
</dbReference>
<name>A0A024K6P5_9MYCO</name>
<proteinExistence type="inferred from homology"/>
<gene>
    <name evidence="4" type="ORF">AWC29_05545</name>
    <name evidence="3" type="ORF">BN973_05938</name>
</gene>
<dbReference type="STRING" id="47839.BN973_05938"/>
<protein>
    <submittedName>
        <fullName evidence="3">Dehydratase</fullName>
    </submittedName>
</protein>
<dbReference type="eggNOG" id="COG2030">
    <property type="taxonomic scope" value="Bacteria"/>
</dbReference>
<dbReference type="EMBL" id="LQPY01000004">
    <property type="protein sequence ID" value="ORX07633.1"/>
    <property type="molecule type" value="Genomic_DNA"/>
</dbReference>
<dbReference type="EMBL" id="HG964447">
    <property type="protein sequence ID" value="CDO91529.1"/>
    <property type="molecule type" value="Genomic_DNA"/>
</dbReference>
<dbReference type="Gene3D" id="3.10.129.10">
    <property type="entry name" value="Hotdog Thioesterase"/>
    <property type="match status" value="1"/>
</dbReference>
<organism evidence="3">
    <name type="scientific">Mycobacterium triplex</name>
    <dbReference type="NCBI Taxonomy" id="47839"/>
    <lineage>
        <taxon>Bacteria</taxon>
        <taxon>Bacillati</taxon>
        <taxon>Actinomycetota</taxon>
        <taxon>Actinomycetes</taxon>
        <taxon>Mycobacteriales</taxon>
        <taxon>Mycobacteriaceae</taxon>
        <taxon>Mycobacterium</taxon>
        <taxon>Mycobacterium simiae complex</taxon>
    </lineage>
</organism>
<dbReference type="OrthoDB" id="9800237at2"/>
<evidence type="ECO:0000259" key="2">
    <source>
        <dbReference type="Pfam" id="PF01575"/>
    </source>
</evidence>
<feature type="domain" description="MaoC-like" evidence="2">
    <location>
        <begin position="21"/>
        <end position="108"/>
    </location>
</feature>
<dbReference type="PANTHER" id="PTHR43841:SF3">
    <property type="entry name" value="(3R)-HYDROXYACYL-ACP DEHYDRATASE SUBUNIT HADB"/>
    <property type="match status" value="1"/>
</dbReference>
<sequence>MTVTTTAVSVGARAPVRDFGPLTRQMFVRYAGASGDLNPMHYDDQLAQSAGYPSVFAQGMFSAALLAGFATDWLGARCVRRFGVRFREQVWPGDVLTCSGTVTAVSAEADADRVSVELTAARQTGGIAIAGSAEFLVPRNTAGRDAGSTDRP</sequence>
<evidence type="ECO:0000313" key="4">
    <source>
        <dbReference type="EMBL" id="ORX07633.1"/>
    </source>
</evidence>
<reference evidence="3" key="2">
    <citation type="submission" date="2014-04" db="EMBL/GenBank/DDBJ databases">
        <authorList>
            <person name="Urmite Genomes U."/>
        </authorList>
    </citation>
    <scope>NUCLEOTIDE SEQUENCE</scope>
    <source>
        <strain evidence="3">DSM 44626</strain>
    </source>
</reference>
<dbReference type="AlphaFoldDB" id="A0A024K6P5"/>
<dbReference type="InterPro" id="IPR002539">
    <property type="entry name" value="MaoC-like_dom"/>
</dbReference>
<evidence type="ECO:0000313" key="3">
    <source>
        <dbReference type="EMBL" id="CDO91529.1"/>
    </source>
</evidence>
<evidence type="ECO:0000256" key="1">
    <source>
        <dbReference type="ARBA" id="ARBA00005254"/>
    </source>
</evidence>
<dbReference type="HOGENOM" id="CLU_094876_4_1_11"/>
<dbReference type="Proteomes" id="UP000028880">
    <property type="component" value="Unassembled WGS sequence"/>
</dbReference>
<dbReference type="RefSeq" id="WP_036473858.1">
    <property type="nucleotide sequence ID" value="NZ_HG964447.1"/>
</dbReference>
<evidence type="ECO:0000313" key="5">
    <source>
        <dbReference type="Proteomes" id="UP000193710"/>
    </source>
</evidence>
<dbReference type="PANTHER" id="PTHR43841">
    <property type="entry name" value="3-HYDROXYACYL-THIOESTER DEHYDRATASE HTDX-RELATED"/>
    <property type="match status" value="1"/>
</dbReference>
<dbReference type="Pfam" id="PF01575">
    <property type="entry name" value="MaoC_dehydratas"/>
    <property type="match status" value="1"/>
</dbReference>
<accession>A0A024K6P5</accession>